<evidence type="ECO:0000256" key="5">
    <source>
        <dbReference type="ARBA" id="ARBA00022840"/>
    </source>
</evidence>
<dbReference type="PIRSF" id="PIRSF006630">
    <property type="entry name" value="NADS_GAT"/>
    <property type="match status" value="1"/>
</dbReference>
<dbReference type="HAMAP" id="MF_02090">
    <property type="entry name" value="NadE_glutamine_dep"/>
    <property type="match status" value="1"/>
</dbReference>
<evidence type="ECO:0000256" key="7">
    <source>
        <dbReference type="HAMAP-Rule" id="MF_02090"/>
    </source>
</evidence>
<sequence length="545" mass="58088">MSFSIGVAQFNAVVGDLQGNAQKIIAMAEQAHAADASVLLTPELALCGYAPQDLLLRPAFIAAAEDALRDIFEASRRWPALTLVVGHAQVLAQGGLVNAASVIRNGELLLRQAKQVLVQQGVLDEARYFSAGTTPCVFEQQGLRVGVLIGAEARLSGPVQQVMDAGAQVLLVLDASPFHLEQAGEWQQCLAALACKSAAAVVSAHAVGGQDDMVFAGQSLALDAQGGVAMRAPLCREQLARVRLSDAGAPEAGEVAPQPGWQEALWHVLVLAVRDYVNKTGFPGVCLGLSGGMDSALVLALAVDALGADRVRTVMMPSPYTADISLEDAREMVRRLGVRYDEIAIEGPFAAFNAALAPLFAGLPEDTTEENLQARVRGTLLMALSNKTGAVVLTTSNKSESATGYGTLYGDMAGGFALIKDVTKTRVYALARWRNAHDPYGTGAGPIPERIITRAPSAELRPDQTDQDSLPPYDVLDALIERYVEQDASIAALLDEGFAAADVERVTRLIQVNEYKRRQGPLGPGVTRRSLGRDWRYPVVNRFRA</sequence>
<reference evidence="12" key="1">
    <citation type="journal article" date="2019" name="Int. J. Syst. Evol. Microbiol.">
        <title>The Global Catalogue of Microorganisms (GCM) 10K type strain sequencing project: providing services to taxonomists for standard genome sequencing and annotation.</title>
        <authorList>
            <consortium name="The Broad Institute Genomics Platform"/>
            <consortium name="The Broad Institute Genome Sequencing Center for Infectious Disease"/>
            <person name="Wu L."/>
            <person name="Ma J."/>
        </authorList>
    </citation>
    <scope>NUCLEOTIDE SEQUENCE [LARGE SCALE GENOMIC DNA]</scope>
    <source>
        <strain evidence="12">JCM 17561</strain>
    </source>
</reference>
<evidence type="ECO:0000256" key="6">
    <source>
        <dbReference type="ARBA" id="ARBA00023027"/>
    </source>
</evidence>
<evidence type="ECO:0000256" key="2">
    <source>
        <dbReference type="ARBA" id="ARBA00007145"/>
    </source>
</evidence>
<dbReference type="NCBIfam" id="NF010588">
    <property type="entry name" value="PRK13981.1"/>
    <property type="match status" value="1"/>
</dbReference>
<dbReference type="Proteomes" id="UP001501627">
    <property type="component" value="Unassembled WGS sequence"/>
</dbReference>
<feature type="binding site" evidence="7">
    <location>
        <begin position="288"/>
        <end position="295"/>
    </location>
    <ligand>
        <name>ATP</name>
        <dbReference type="ChEBI" id="CHEBI:30616"/>
    </ligand>
</feature>
<dbReference type="CDD" id="cd07570">
    <property type="entry name" value="GAT_Gln-NAD-synth"/>
    <property type="match status" value="1"/>
</dbReference>
<evidence type="ECO:0000256" key="4">
    <source>
        <dbReference type="ARBA" id="ARBA00022741"/>
    </source>
</evidence>
<dbReference type="InterPro" id="IPR014445">
    <property type="entry name" value="Gln-dep_NAD_synthase"/>
</dbReference>
<feature type="binding site" evidence="7">
    <location>
        <position position="400"/>
    </location>
    <ligand>
        <name>deamido-NAD(+)</name>
        <dbReference type="ChEBI" id="CHEBI:58437"/>
        <note>ligand shared between two neighboring subunits</note>
    </ligand>
</feature>
<dbReference type="Pfam" id="PF02540">
    <property type="entry name" value="NAD_synthase"/>
    <property type="match status" value="1"/>
</dbReference>
<dbReference type="EMBL" id="BAABBP010000015">
    <property type="protein sequence ID" value="GAA3995711.1"/>
    <property type="molecule type" value="Genomic_DNA"/>
</dbReference>
<dbReference type="InterPro" id="IPR003694">
    <property type="entry name" value="NAD_synthase"/>
</dbReference>
<comment type="catalytic activity">
    <reaction evidence="7 8">
        <text>deamido-NAD(+) + L-glutamine + ATP + H2O = L-glutamate + AMP + diphosphate + NAD(+) + H(+)</text>
        <dbReference type="Rhea" id="RHEA:24384"/>
        <dbReference type="ChEBI" id="CHEBI:15377"/>
        <dbReference type="ChEBI" id="CHEBI:15378"/>
        <dbReference type="ChEBI" id="CHEBI:29985"/>
        <dbReference type="ChEBI" id="CHEBI:30616"/>
        <dbReference type="ChEBI" id="CHEBI:33019"/>
        <dbReference type="ChEBI" id="CHEBI:57540"/>
        <dbReference type="ChEBI" id="CHEBI:58359"/>
        <dbReference type="ChEBI" id="CHEBI:58437"/>
        <dbReference type="ChEBI" id="CHEBI:456215"/>
        <dbReference type="EC" id="6.3.5.1"/>
    </reaction>
</comment>
<comment type="similarity">
    <text evidence="9">Belongs to the NAD synthetase family.</text>
</comment>
<name>A0ABP7RCI3_9BURK</name>
<dbReference type="InterPro" id="IPR014729">
    <property type="entry name" value="Rossmann-like_a/b/a_fold"/>
</dbReference>
<dbReference type="SUPFAM" id="SSF52402">
    <property type="entry name" value="Adenine nucleotide alpha hydrolases-like"/>
    <property type="match status" value="1"/>
</dbReference>
<feature type="active site" description="Proton acceptor; for glutaminase activity" evidence="7">
    <location>
        <position position="43"/>
    </location>
</feature>
<accession>A0ABP7RCI3</accession>
<keyword evidence="5 7" id="KW-0067">ATP-binding</keyword>
<protein>
    <recommendedName>
        <fullName evidence="7 8">Glutamine-dependent NAD(+) synthetase</fullName>
        <ecNumber evidence="7 8">6.3.5.1</ecNumber>
    </recommendedName>
    <alternativeName>
        <fullName evidence="7 8">NAD(+) synthase [glutamine-hydrolyzing]</fullName>
    </alternativeName>
</protein>
<dbReference type="PANTHER" id="PTHR23090">
    <property type="entry name" value="NH 3 /GLUTAMINE-DEPENDENT NAD + SYNTHETASE"/>
    <property type="match status" value="1"/>
</dbReference>
<dbReference type="RefSeq" id="WP_344869574.1">
    <property type="nucleotide sequence ID" value="NZ_BAABBP010000015.1"/>
</dbReference>
<dbReference type="PROSITE" id="PS50263">
    <property type="entry name" value="CN_HYDROLASE"/>
    <property type="match status" value="1"/>
</dbReference>
<dbReference type="Gene3D" id="3.60.110.10">
    <property type="entry name" value="Carbon-nitrogen hydrolase"/>
    <property type="match status" value="1"/>
</dbReference>
<dbReference type="SUPFAM" id="SSF56317">
    <property type="entry name" value="Carbon-nitrogen hydrolase"/>
    <property type="match status" value="1"/>
</dbReference>
<feature type="binding site" evidence="7">
    <location>
        <position position="395"/>
    </location>
    <ligand>
        <name>ATP</name>
        <dbReference type="ChEBI" id="CHEBI:30616"/>
    </ligand>
</feature>
<keyword evidence="12" id="KW-1185">Reference proteome</keyword>
<evidence type="ECO:0000313" key="12">
    <source>
        <dbReference type="Proteomes" id="UP001501627"/>
    </source>
</evidence>
<feature type="binding site" evidence="7">
    <location>
        <position position="176"/>
    </location>
    <ligand>
        <name>L-glutamine</name>
        <dbReference type="ChEBI" id="CHEBI:58359"/>
    </ligand>
</feature>
<dbReference type="Pfam" id="PF00795">
    <property type="entry name" value="CN_hydrolase"/>
    <property type="match status" value="1"/>
</dbReference>
<gene>
    <name evidence="7" type="primary">nadE</name>
    <name evidence="11" type="ORF">GCM10022279_19190</name>
</gene>
<dbReference type="InterPro" id="IPR003010">
    <property type="entry name" value="C-N_Hydrolase"/>
</dbReference>
<dbReference type="CDD" id="cd00553">
    <property type="entry name" value="NAD_synthase"/>
    <property type="match status" value="1"/>
</dbReference>
<feature type="binding site" evidence="7">
    <location>
        <position position="371"/>
    </location>
    <ligand>
        <name>deamido-NAD(+)</name>
        <dbReference type="ChEBI" id="CHEBI:58437"/>
        <note>ligand shared between two neighboring subunits</note>
    </ligand>
</feature>
<feature type="domain" description="CN hydrolase" evidence="10">
    <location>
        <begin position="3"/>
        <end position="246"/>
    </location>
</feature>
<dbReference type="EC" id="6.3.5.1" evidence="7 8"/>
<evidence type="ECO:0000256" key="1">
    <source>
        <dbReference type="ARBA" id="ARBA00005188"/>
    </source>
</evidence>
<comment type="caution">
    <text evidence="7">Lacks conserved residue(s) required for the propagation of feature annotation.</text>
</comment>
<feature type="binding site" evidence="7">
    <location>
        <position position="516"/>
    </location>
    <ligand>
        <name>deamido-NAD(+)</name>
        <dbReference type="ChEBI" id="CHEBI:58437"/>
        <note>ligand shared between two neighboring subunits</note>
    </ligand>
</feature>
<dbReference type="NCBIfam" id="TIGR00552">
    <property type="entry name" value="nadE"/>
    <property type="match status" value="1"/>
</dbReference>
<proteinExistence type="inferred from homology"/>
<comment type="similarity">
    <text evidence="2 7 8">In the C-terminal section; belongs to the NAD synthetase family.</text>
</comment>
<comment type="function">
    <text evidence="7">Catalyzes the ATP-dependent amidation of deamido-NAD to form NAD. Uses L-glutamine as a nitrogen source.</text>
</comment>
<comment type="caution">
    <text evidence="11">The sequence shown here is derived from an EMBL/GenBank/DDBJ whole genome shotgun (WGS) entry which is preliminary data.</text>
</comment>
<keyword evidence="3 7" id="KW-0436">Ligase</keyword>
<evidence type="ECO:0000256" key="9">
    <source>
        <dbReference type="RuleBase" id="RU003811"/>
    </source>
</evidence>
<evidence type="ECO:0000313" key="11">
    <source>
        <dbReference type="EMBL" id="GAA3995711.1"/>
    </source>
</evidence>
<evidence type="ECO:0000256" key="3">
    <source>
        <dbReference type="ARBA" id="ARBA00022598"/>
    </source>
</evidence>
<evidence type="ECO:0000256" key="8">
    <source>
        <dbReference type="PIRNR" id="PIRNR006630"/>
    </source>
</evidence>
<organism evidence="11 12">
    <name type="scientific">Comamonas faecalis</name>
    <dbReference type="NCBI Taxonomy" id="1387849"/>
    <lineage>
        <taxon>Bacteria</taxon>
        <taxon>Pseudomonadati</taxon>
        <taxon>Pseudomonadota</taxon>
        <taxon>Betaproteobacteria</taxon>
        <taxon>Burkholderiales</taxon>
        <taxon>Comamonadaceae</taxon>
        <taxon>Comamonas</taxon>
    </lineage>
</organism>
<dbReference type="InterPro" id="IPR022310">
    <property type="entry name" value="NAD/GMP_synthase"/>
</dbReference>
<keyword evidence="6 7" id="KW-0520">NAD</keyword>
<dbReference type="Gene3D" id="3.40.50.620">
    <property type="entry name" value="HUPs"/>
    <property type="match status" value="1"/>
</dbReference>
<evidence type="ECO:0000259" key="10">
    <source>
        <dbReference type="PROSITE" id="PS50263"/>
    </source>
</evidence>
<comment type="pathway">
    <text evidence="1 7 8">Cofactor biosynthesis; NAD(+) biosynthesis; NAD(+) from deamido-NAD(+) (L-Gln route): step 1/1.</text>
</comment>
<feature type="active site" description="For glutaminase activity" evidence="7">
    <location>
        <position position="114"/>
    </location>
</feature>
<dbReference type="InterPro" id="IPR036526">
    <property type="entry name" value="C-N_Hydrolase_sf"/>
</dbReference>
<dbReference type="PANTHER" id="PTHR23090:SF9">
    <property type="entry name" value="GLUTAMINE-DEPENDENT NAD(+) SYNTHETASE"/>
    <property type="match status" value="1"/>
</dbReference>
<keyword evidence="4 7" id="KW-0547">Nucleotide-binding</keyword>